<evidence type="ECO:0000313" key="9">
    <source>
        <dbReference type="Proteomes" id="UP000298594"/>
    </source>
</evidence>
<reference evidence="8 9" key="2">
    <citation type="submission" date="2019-05" db="EMBL/GenBank/DDBJ databases">
        <title>Genome evolution of the obligate endosymbiont Buchnera aphidicola.</title>
        <authorList>
            <person name="Moran N.A."/>
        </authorList>
    </citation>
    <scope>NUCLEOTIDE SEQUENCE [LARGE SCALE GENOMIC DNA]</scope>
    <source>
        <strain evidence="8 9">Bca</strain>
    </source>
</reference>
<dbReference type="InterPro" id="IPR009627">
    <property type="entry name" value="UPF0259"/>
</dbReference>
<feature type="transmembrane region" description="Helical" evidence="7">
    <location>
        <begin position="186"/>
        <end position="210"/>
    </location>
</feature>
<feature type="transmembrane region" description="Helical" evidence="7">
    <location>
        <begin position="20"/>
        <end position="41"/>
    </location>
</feature>
<reference evidence="8 9" key="1">
    <citation type="submission" date="2018-12" db="EMBL/GenBank/DDBJ databases">
        <authorList>
            <person name="Chong R.A."/>
        </authorList>
    </citation>
    <scope>NUCLEOTIDE SEQUENCE [LARGE SCALE GENOMIC DNA]</scope>
    <source>
        <strain evidence="8 9">Bca</strain>
    </source>
</reference>
<evidence type="ECO:0000256" key="7">
    <source>
        <dbReference type="HAMAP-Rule" id="MF_01067"/>
    </source>
</evidence>
<dbReference type="Pfam" id="PF06790">
    <property type="entry name" value="UPF0259"/>
    <property type="match status" value="1"/>
</dbReference>
<keyword evidence="4 7" id="KW-0812">Transmembrane</keyword>
<feature type="transmembrane region" description="Helical" evidence="7">
    <location>
        <begin position="217"/>
        <end position="238"/>
    </location>
</feature>
<evidence type="ECO:0000256" key="6">
    <source>
        <dbReference type="ARBA" id="ARBA00023136"/>
    </source>
</evidence>
<evidence type="ECO:0000313" key="8">
    <source>
        <dbReference type="EMBL" id="QCI20414.1"/>
    </source>
</evidence>
<feature type="transmembrane region" description="Helical" evidence="7">
    <location>
        <begin position="115"/>
        <end position="134"/>
    </location>
</feature>
<dbReference type="HAMAP" id="MF_01067">
    <property type="entry name" value="UPF0259"/>
    <property type="match status" value="1"/>
</dbReference>
<dbReference type="Proteomes" id="UP000298594">
    <property type="component" value="Chromosome"/>
</dbReference>
<comment type="similarity">
    <text evidence="2 7">Belongs to the UPF0259 family.</text>
</comment>
<proteinExistence type="inferred from homology"/>
<keyword evidence="5 7" id="KW-1133">Transmembrane helix</keyword>
<feature type="transmembrane region" description="Helical" evidence="7">
    <location>
        <begin position="141"/>
        <end position="166"/>
    </location>
</feature>
<dbReference type="EMBL" id="CP034879">
    <property type="protein sequence ID" value="QCI20414.1"/>
    <property type="molecule type" value="Genomic_DNA"/>
</dbReference>
<keyword evidence="3 7" id="KW-1003">Cell membrane</keyword>
<evidence type="ECO:0000256" key="1">
    <source>
        <dbReference type="ARBA" id="ARBA00004429"/>
    </source>
</evidence>
<dbReference type="OrthoDB" id="6554514at2"/>
<name>A0A4D6Y1E7_9GAMM</name>
<evidence type="ECO:0000256" key="3">
    <source>
        <dbReference type="ARBA" id="ARBA00022475"/>
    </source>
</evidence>
<organism evidence="8 9">
    <name type="scientific">Buchnera aphidicola</name>
    <name type="common">Brachycaudus cardui</name>
    <dbReference type="NCBI Taxonomy" id="557993"/>
    <lineage>
        <taxon>Bacteria</taxon>
        <taxon>Pseudomonadati</taxon>
        <taxon>Pseudomonadota</taxon>
        <taxon>Gammaproteobacteria</taxon>
        <taxon>Enterobacterales</taxon>
        <taxon>Erwiniaceae</taxon>
        <taxon>Buchnera</taxon>
    </lineage>
</organism>
<dbReference type="NCBIfam" id="NF002774">
    <property type="entry name" value="PRK02868.1"/>
    <property type="match status" value="1"/>
</dbReference>
<protein>
    <recommendedName>
        <fullName evidence="7">UPF0259 membrane protein D9V67_01405</fullName>
    </recommendedName>
</protein>
<evidence type="ECO:0000256" key="5">
    <source>
        <dbReference type="ARBA" id="ARBA00022989"/>
    </source>
</evidence>
<keyword evidence="6 7" id="KW-0472">Membrane</keyword>
<gene>
    <name evidence="8" type="ORF">D9V67_01405</name>
</gene>
<feature type="transmembrane region" description="Helical" evidence="7">
    <location>
        <begin position="82"/>
        <end position="103"/>
    </location>
</feature>
<sequence length="247" mass="28653">MLVTVNELRHDTHHFFSKQVGSIFFISIFITFISILIDMFIKPDMHIISIMENNKFINTNSLLELINNMNLKEKYELLKYSIFKIIELLMSKTLLLGSIITLISNLSNNKKESFIYSIYSLSAFLPSLFILNCITTFITQLGFMLLIIPGILLSILLSLSPIIFSFKQHSFMDSIRLSANIAYKNIKIIGPGVLFFLFGKFILTIILSNIHFMNKNIIFLILNISVNILYSILIIYLFRFYMIFLRS</sequence>
<accession>A0A4D6Y1E7</accession>
<dbReference type="GO" id="GO:0005886">
    <property type="term" value="C:plasma membrane"/>
    <property type="evidence" value="ECO:0007669"/>
    <property type="project" value="UniProtKB-SubCell"/>
</dbReference>
<evidence type="ECO:0000256" key="4">
    <source>
        <dbReference type="ARBA" id="ARBA00022692"/>
    </source>
</evidence>
<evidence type="ECO:0000256" key="2">
    <source>
        <dbReference type="ARBA" id="ARBA00005633"/>
    </source>
</evidence>
<dbReference type="AlphaFoldDB" id="A0A4D6Y1E7"/>
<comment type="subcellular location">
    <subcellularLocation>
        <location evidence="1">Cell inner membrane</location>
        <topology evidence="1">Multi-pass membrane protein</topology>
    </subcellularLocation>
    <subcellularLocation>
        <location evidence="7">Cell membrane</location>
        <topology evidence="7">Multi-pass membrane protein</topology>
    </subcellularLocation>
</comment>
<dbReference type="RefSeq" id="WP_158359385.1">
    <property type="nucleotide sequence ID" value="NZ_CP034879.1"/>
</dbReference>